<accession>V5GZS3</accession>
<proteinExistence type="predicted"/>
<keyword evidence="1" id="KW-0489">Methyltransferase</keyword>
<dbReference type="GO" id="GO:0008168">
    <property type="term" value="F:methyltransferase activity"/>
    <property type="evidence" value="ECO:0007669"/>
    <property type="project" value="UniProtKB-KW"/>
</dbReference>
<dbReference type="AlphaFoldDB" id="V5GZS3"/>
<protein>
    <submittedName>
        <fullName evidence="1">Histone-lysine N-methyltransferase</fullName>
    </submittedName>
</protein>
<evidence type="ECO:0000313" key="1">
    <source>
        <dbReference type="EMBL" id="JAB67427.1"/>
    </source>
</evidence>
<reference evidence="1" key="1">
    <citation type="submission" date="2013-07" db="EMBL/GenBank/DDBJ databases">
        <title>Midgut Transcriptome Profiling of Anoplphora glabripennis, a Lignocellulose Degrading, Wood-Boring Cerambycid.</title>
        <authorList>
            <person name="Scully E.D."/>
            <person name="Hoover K."/>
            <person name="Carlson J.E."/>
            <person name="Tien M."/>
            <person name="Geib S.M."/>
        </authorList>
    </citation>
    <scope>NUCLEOTIDE SEQUENCE</scope>
</reference>
<name>V5GZS3_ANOGL</name>
<organism evidence="1">
    <name type="scientific">Anoplophora glabripennis</name>
    <name type="common">Asian longhorn beetle</name>
    <name type="synonym">Anoplophora nobilis</name>
    <dbReference type="NCBI Taxonomy" id="217634"/>
    <lineage>
        <taxon>Eukaryota</taxon>
        <taxon>Metazoa</taxon>
        <taxon>Ecdysozoa</taxon>
        <taxon>Arthropoda</taxon>
        <taxon>Hexapoda</taxon>
        <taxon>Insecta</taxon>
        <taxon>Pterygota</taxon>
        <taxon>Neoptera</taxon>
        <taxon>Endopterygota</taxon>
        <taxon>Coleoptera</taxon>
        <taxon>Polyphaga</taxon>
        <taxon>Cucujiformia</taxon>
        <taxon>Chrysomeloidea</taxon>
        <taxon>Cerambycidae</taxon>
        <taxon>Lamiinae</taxon>
        <taxon>Lamiini</taxon>
        <taxon>Anoplophora</taxon>
    </lineage>
</organism>
<keyword evidence="1" id="KW-0808">Transferase</keyword>
<dbReference type="EMBL" id="GALX01001039">
    <property type="protein sequence ID" value="JAB67427.1"/>
    <property type="molecule type" value="Transcribed_RNA"/>
</dbReference>
<gene>
    <name evidence="1" type="primary">SETMR</name>
</gene>
<sequence length="99" mass="11377">MDDSPRSERPSGFVEDHLNVLILDDPNQSTWELSTMMDRDRSTIEQHLHCMDQIKKIGVRMPHLSIEDNKIYLFDSSSLSTKSTIIFAADMVPLSQCHE</sequence>
<dbReference type="GO" id="GO:0032259">
    <property type="term" value="P:methylation"/>
    <property type="evidence" value="ECO:0007669"/>
    <property type="project" value="UniProtKB-KW"/>
</dbReference>